<comment type="caution">
    <text evidence="2">The sequence shown here is derived from an EMBL/GenBank/DDBJ whole genome shotgun (WGS) entry which is preliminary data.</text>
</comment>
<reference evidence="2" key="1">
    <citation type="submission" date="2021-06" db="EMBL/GenBank/DDBJ databases">
        <authorList>
            <person name="Kallberg Y."/>
            <person name="Tangrot J."/>
            <person name="Rosling A."/>
        </authorList>
    </citation>
    <scope>NUCLEOTIDE SEQUENCE</scope>
    <source>
        <strain evidence="2">CL551</strain>
    </source>
</reference>
<feature type="non-terminal residue" evidence="2">
    <location>
        <position position="135"/>
    </location>
</feature>
<protein>
    <submittedName>
        <fullName evidence="2">5469_t:CDS:1</fullName>
    </submittedName>
</protein>
<keyword evidence="1" id="KW-0472">Membrane</keyword>
<dbReference type="EMBL" id="CAJVPV010017951">
    <property type="protein sequence ID" value="CAG8704857.1"/>
    <property type="molecule type" value="Genomic_DNA"/>
</dbReference>
<organism evidence="2 3">
    <name type="scientific">Acaulospora morrowiae</name>
    <dbReference type="NCBI Taxonomy" id="94023"/>
    <lineage>
        <taxon>Eukaryota</taxon>
        <taxon>Fungi</taxon>
        <taxon>Fungi incertae sedis</taxon>
        <taxon>Mucoromycota</taxon>
        <taxon>Glomeromycotina</taxon>
        <taxon>Glomeromycetes</taxon>
        <taxon>Diversisporales</taxon>
        <taxon>Acaulosporaceae</taxon>
        <taxon>Acaulospora</taxon>
    </lineage>
</organism>
<evidence type="ECO:0000256" key="1">
    <source>
        <dbReference type="SAM" id="Phobius"/>
    </source>
</evidence>
<name>A0A9N9HTK1_9GLOM</name>
<keyword evidence="3" id="KW-1185">Reference proteome</keyword>
<dbReference type="OrthoDB" id="2433629at2759"/>
<evidence type="ECO:0000313" key="2">
    <source>
        <dbReference type="EMBL" id="CAG8704857.1"/>
    </source>
</evidence>
<gene>
    <name evidence="2" type="ORF">AMORRO_LOCUS12339</name>
</gene>
<keyword evidence="1" id="KW-0812">Transmembrane</keyword>
<evidence type="ECO:0000313" key="3">
    <source>
        <dbReference type="Proteomes" id="UP000789342"/>
    </source>
</evidence>
<keyword evidence="1" id="KW-1133">Transmembrane helix</keyword>
<dbReference type="AlphaFoldDB" id="A0A9N9HTK1"/>
<accession>A0A9N9HTK1</accession>
<dbReference type="Proteomes" id="UP000789342">
    <property type="component" value="Unassembled WGS sequence"/>
</dbReference>
<proteinExistence type="predicted"/>
<sequence length="135" mass="15278">QPLNTPSNPTVNDKVPIAIAISAFILLFFGSLLYIYVKSRQKIAQQKSLASAIIATEAATTPRYRMSTLQIEPMTKRLTLDLSQKGKCIVMKDDNDVYVNHVFNVVSVNNEIIYEINGHEEDGVLPKRSKKHFWK</sequence>
<feature type="transmembrane region" description="Helical" evidence="1">
    <location>
        <begin position="15"/>
        <end position="37"/>
    </location>
</feature>